<protein>
    <recommendedName>
        <fullName evidence="9">Glucanase</fullName>
        <ecNumber evidence="9">3.2.1.-</ecNumber>
    </recommendedName>
</protein>
<keyword evidence="9" id="KW-0732">Signal</keyword>
<keyword evidence="4 9" id="KW-0326">Glycosidase</keyword>
<feature type="binding site" evidence="7">
    <location>
        <position position="349"/>
    </location>
    <ligand>
        <name>substrate</name>
    </ligand>
</feature>
<proteinExistence type="inferred from homology"/>
<evidence type="ECO:0000256" key="1">
    <source>
        <dbReference type="ARBA" id="ARBA00022801"/>
    </source>
</evidence>
<evidence type="ECO:0000256" key="5">
    <source>
        <dbReference type="ARBA" id="ARBA00023326"/>
    </source>
</evidence>
<dbReference type="OrthoDB" id="64893at2759"/>
<evidence type="ECO:0000256" key="6">
    <source>
        <dbReference type="PIRSR" id="PIRSR001100-1"/>
    </source>
</evidence>
<evidence type="ECO:0000256" key="7">
    <source>
        <dbReference type="PIRSR" id="PIRSR001100-2"/>
    </source>
</evidence>
<dbReference type="GO" id="GO:0030245">
    <property type="term" value="P:cellulose catabolic process"/>
    <property type="evidence" value="ECO:0007669"/>
    <property type="project" value="UniProtKB-KW"/>
</dbReference>
<feature type="binding site" evidence="7">
    <location>
        <position position="215"/>
    </location>
    <ligand>
        <name>substrate</name>
    </ligand>
</feature>
<evidence type="ECO:0000256" key="3">
    <source>
        <dbReference type="ARBA" id="ARBA00023277"/>
    </source>
</evidence>
<evidence type="ECO:0000256" key="2">
    <source>
        <dbReference type="ARBA" id="ARBA00023001"/>
    </source>
</evidence>
<dbReference type="Proteomes" id="UP000467700">
    <property type="component" value="Unassembled WGS sequence"/>
</dbReference>
<dbReference type="GO" id="GO:0004553">
    <property type="term" value="F:hydrolase activity, hydrolyzing O-glycosyl compounds"/>
    <property type="evidence" value="ECO:0007669"/>
    <property type="project" value="InterPro"/>
</dbReference>
<keyword evidence="1 9" id="KW-0378">Hydrolase</keyword>
<dbReference type="PANTHER" id="PTHR34876">
    <property type="match status" value="1"/>
</dbReference>
<feature type="binding site" evidence="7">
    <location>
        <position position="75"/>
    </location>
    <ligand>
        <name>substrate</name>
    </ligand>
</feature>
<keyword evidence="11" id="KW-1185">Reference proteome</keyword>
<evidence type="ECO:0000313" key="11">
    <source>
        <dbReference type="Proteomes" id="UP000467700"/>
    </source>
</evidence>
<feature type="signal peptide" evidence="9">
    <location>
        <begin position="1"/>
        <end position="19"/>
    </location>
</feature>
<organism evidence="10 11">
    <name type="scientific">Cyclocybe aegerita</name>
    <name type="common">Black poplar mushroom</name>
    <name type="synonym">Agrocybe aegerita</name>
    <dbReference type="NCBI Taxonomy" id="1973307"/>
    <lineage>
        <taxon>Eukaryota</taxon>
        <taxon>Fungi</taxon>
        <taxon>Dikarya</taxon>
        <taxon>Basidiomycota</taxon>
        <taxon>Agaricomycotina</taxon>
        <taxon>Agaricomycetes</taxon>
        <taxon>Agaricomycetidae</taxon>
        <taxon>Agaricales</taxon>
        <taxon>Agaricineae</taxon>
        <taxon>Bolbitiaceae</taxon>
        <taxon>Cyclocybe</taxon>
    </lineage>
</organism>
<name>A0A8S0XMP5_CYCAE</name>
<feature type="active site" description="Proton donor" evidence="6 8">
    <location>
        <position position="167"/>
    </location>
</feature>
<feature type="binding site" evidence="7">
    <location>
        <position position="345"/>
    </location>
    <ligand>
        <name>substrate</name>
    </ligand>
</feature>
<evidence type="ECO:0000256" key="4">
    <source>
        <dbReference type="ARBA" id="ARBA00023295"/>
    </source>
</evidence>
<dbReference type="InterPro" id="IPR016288">
    <property type="entry name" value="Beta_cellobiohydrolase"/>
</dbReference>
<dbReference type="Pfam" id="PF01341">
    <property type="entry name" value="Glyco_hydro_6"/>
    <property type="match status" value="1"/>
</dbReference>
<comment type="caution">
    <text evidence="10">The sequence shown here is derived from an EMBL/GenBank/DDBJ whole genome shotgun (WGS) entry which is preliminary data.</text>
</comment>
<accession>A0A8S0XMP5</accession>
<comment type="similarity">
    <text evidence="9">Belongs to the glycosyl hydrolase family 6.</text>
</comment>
<dbReference type="PRINTS" id="PR00733">
    <property type="entry name" value="GLHYDRLASE6"/>
</dbReference>
<keyword evidence="2 9" id="KW-0136">Cellulose degradation</keyword>
<dbReference type="PIRSF" id="PIRSF001100">
    <property type="entry name" value="Beta_cellobiohydrolase"/>
    <property type="match status" value="1"/>
</dbReference>
<dbReference type="PROSITE" id="PS00656">
    <property type="entry name" value="GLYCOSYL_HYDROL_F6_2"/>
    <property type="match status" value="1"/>
</dbReference>
<feature type="active site" description="Proton acceptor" evidence="6">
    <location>
        <position position="351"/>
    </location>
</feature>
<evidence type="ECO:0000313" key="10">
    <source>
        <dbReference type="EMBL" id="CAA7266323.1"/>
    </source>
</evidence>
<keyword evidence="5 9" id="KW-0624">Polysaccharide degradation</keyword>
<dbReference type="AlphaFoldDB" id="A0A8S0XMP5"/>
<dbReference type="SUPFAM" id="SSF51989">
    <property type="entry name" value="Glycosyl hydrolases family 6, cellulases"/>
    <property type="match status" value="1"/>
</dbReference>
<feature type="binding site" evidence="7">
    <location>
        <position position="254"/>
    </location>
    <ligand>
        <name>substrate</name>
    </ligand>
</feature>
<gene>
    <name evidence="10" type="ORF">AAE3_LOCUS8674</name>
</gene>
<dbReference type="EC" id="3.2.1.-" evidence="9"/>
<evidence type="ECO:0000256" key="8">
    <source>
        <dbReference type="PROSITE-ProRule" id="PRU10057"/>
    </source>
</evidence>
<feature type="chain" id="PRO_5035966735" description="Glucanase" evidence="9">
    <location>
        <begin position="20"/>
        <end position="401"/>
    </location>
</feature>
<dbReference type="PANTHER" id="PTHR34876:SF10">
    <property type="entry name" value="GLUCANASE"/>
    <property type="match status" value="1"/>
</dbReference>
<feature type="binding site" evidence="7">
    <location>
        <position position="314"/>
    </location>
    <ligand>
        <name>substrate</name>
    </ligand>
</feature>
<dbReference type="InterPro" id="IPR001524">
    <property type="entry name" value="Glyco_hydro_6_CS"/>
</dbReference>
<dbReference type="EMBL" id="CACVBS010000054">
    <property type="protein sequence ID" value="CAA7266323.1"/>
    <property type="molecule type" value="Genomic_DNA"/>
</dbReference>
<feature type="binding site" evidence="7">
    <location>
        <position position="212"/>
    </location>
    <ligand>
        <name>substrate</name>
    </ligand>
</feature>
<reference evidence="10 11" key="1">
    <citation type="submission" date="2020-01" db="EMBL/GenBank/DDBJ databases">
        <authorList>
            <person name="Gupta K D."/>
        </authorList>
    </citation>
    <scope>NUCLEOTIDE SEQUENCE [LARGE SCALE GENOMIC DNA]</scope>
</reference>
<evidence type="ECO:0000256" key="9">
    <source>
        <dbReference type="RuleBase" id="RU361186"/>
    </source>
</evidence>
<dbReference type="InterPro" id="IPR036434">
    <property type="entry name" value="Beta_cellobiohydrolase_sf"/>
</dbReference>
<keyword evidence="3 9" id="KW-0119">Carbohydrate metabolism</keyword>
<dbReference type="Gene3D" id="3.20.20.40">
    <property type="entry name" value="1, 4-beta cellobiohydrolase"/>
    <property type="match status" value="1"/>
</dbReference>
<sequence length="401" mass="43809">MHYFKALSYALALASAVLAAPSDASDTNPYIGKTPFANKGYALKLEETIAYFNEQGDSLNAARTRTVQKIPTFAWISEIKNIRRIADIPGLISDTLEAQTATGEKQLLQIAVYNLPDRDCSAKASAGELVLADDGLNKYKKYIDDIATELQTESAQQLSFALVIEPDSLGNIITNLDVPKCAGAADAYKEGIAYAIAKLQIPNVALYIDAAHGGWLGWDDNLGPAAALFVEVLEGAKKLVPTATVRGLAINVSNYNQYIAVARENYTEFSNSWDEWHYMNSLVPHLEENGYPAHFIVDQGHSGRGAIRTSWSQWCNIRNAGFGTHPTTDQAILNNTYVNSIVWVKPGGESDGTSDTNTTWFDETCRSPIAHVPAPEAGDWFNNFVVNLVTNAEPPLEPTYL</sequence>